<dbReference type="InterPro" id="IPR036388">
    <property type="entry name" value="WH-like_DNA-bd_sf"/>
</dbReference>
<dbReference type="SMART" id="SM01012">
    <property type="entry name" value="ANTAR"/>
    <property type="match status" value="1"/>
</dbReference>
<comment type="caution">
    <text evidence="2">The sequence shown here is derived from an EMBL/GenBank/DDBJ whole genome shotgun (WGS) entry which is preliminary data.</text>
</comment>
<sequence length="197" mass="21112">MTRRFSLLRTVVVASADDSASVLRTRLLDAGCEVLATLAPDAALSGHLARLRPALVVLDAASDARSLPALVAGAGGAARIPVVVFTDDDSEPSIEAAMAAGVSAYVVAGMQSVRLRAVLQVALARFRHEQKLHAELSDARHKLAGRKVIDRAKGILMARHKLTEDQAYQKLRTMAMSKNLKLEDLAQRLLDVEDLLG</sequence>
<dbReference type="InterPro" id="IPR008327">
    <property type="entry name" value="Sig_transdc_resp-reg_antiterm"/>
</dbReference>
<dbReference type="PIRSF" id="PIRSF036382">
    <property type="entry name" value="RR_antiterm"/>
    <property type="match status" value="1"/>
</dbReference>
<dbReference type="AlphaFoldDB" id="A0A418Y834"/>
<evidence type="ECO:0000259" key="1">
    <source>
        <dbReference type="PROSITE" id="PS50921"/>
    </source>
</evidence>
<feature type="domain" description="ANTAR" evidence="1">
    <location>
        <begin position="129"/>
        <end position="190"/>
    </location>
</feature>
<name>A0A418Y834_9BURK</name>
<proteinExistence type="predicted"/>
<dbReference type="EMBL" id="QYUP01000010">
    <property type="protein sequence ID" value="RJG27454.1"/>
    <property type="molecule type" value="Genomic_DNA"/>
</dbReference>
<reference evidence="2 3" key="1">
    <citation type="submission" date="2018-09" db="EMBL/GenBank/DDBJ databases">
        <authorList>
            <person name="Zhu H."/>
        </authorList>
    </citation>
    <scope>NUCLEOTIDE SEQUENCE [LARGE SCALE GENOMIC DNA]</scope>
    <source>
        <strain evidence="2 3">K1S02-61</strain>
    </source>
</reference>
<dbReference type="RefSeq" id="WP_119809043.1">
    <property type="nucleotide sequence ID" value="NZ_QYUP01000010.1"/>
</dbReference>
<dbReference type="GO" id="GO:0003723">
    <property type="term" value="F:RNA binding"/>
    <property type="evidence" value="ECO:0007669"/>
    <property type="project" value="InterPro"/>
</dbReference>
<accession>A0A418Y834</accession>
<dbReference type="Proteomes" id="UP000284006">
    <property type="component" value="Unassembled WGS sequence"/>
</dbReference>
<evidence type="ECO:0000313" key="3">
    <source>
        <dbReference type="Proteomes" id="UP000284006"/>
    </source>
</evidence>
<dbReference type="SUPFAM" id="SSF52172">
    <property type="entry name" value="CheY-like"/>
    <property type="match status" value="1"/>
</dbReference>
<dbReference type="InterPro" id="IPR005561">
    <property type="entry name" value="ANTAR"/>
</dbReference>
<evidence type="ECO:0000313" key="2">
    <source>
        <dbReference type="EMBL" id="RJG27454.1"/>
    </source>
</evidence>
<dbReference type="PROSITE" id="PS50921">
    <property type="entry name" value="ANTAR"/>
    <property type="match status" value="1"/>
</dbReference>
<dbReference type="Pfam" id="PF03861">
    <property type="entry name" value="ANTAR"/>
    <property type="match status" value="1"/>
</dbReference>
<organism evidence="2 3">
    <name type="scientific">Massilia cavernae</name>
    <dbReference type="NCBI Taxonomy" id="2320864"/>
    <lineage>
        <taxon>Bacteria</taxon>
        <taxon>Pseudomonadati</taxon>
        <taxon>Pseudomonadota</taxon>
        <taxon>Betaproteobacteria</taxon>
        <taxon>Burkholderiales</taxon>
        <taxon>Oxalobacteraceae</taxon>
        <taxon>Telluria group</taxon>
        <taxon>Massilia</taxon>
    </lineage>
</organism>
<protein>
    <submittedName>
        <fullName evidence="2">ANTAR domain-containing protein</fullName>
    </submittedName>
</protein>
<dbReference type="Gene3D" id="3.40.50.2300">
    <property type="match status" value="1"/>
</dbReference>
<gene>
    <name evidence="2" type="ORF">D3872_00955</name>
</gene>
<dbReference type="InterPro" id="IPR011006">
    <property type="entry name" value="CheY-like_superfamily"/>
</dbReference>
<dbReference type="Gene3D" id="1.10.10.10">
    <property type="entry name" value="Winged helix-like DNA-binding domain superfamily/Winged helix DNA-binding domain"/>
    <property type="match status" value="1"/>
</dbReference>
<dbReference type="OrthoDB" id="9782798at2"/>
<keyword evidence="3" id="KW-1185">Reference proteome</keyword>